<feature type="region of interest" description="Disordered" evidence="1">
    <location>
        <begin position="206"/>
        <end position="240"/>
    </location>
</feature>
<evidence type="ECO:0000256" key="1">
    <source>
        <dbReference type="SAM" id="MobiDB-lite"/>
    </source>
</evidence>
<keyword evidence="4" id="KW-1185">Reference proteome</keyword>
<gene>
    <name evidence="3" type="ORF">AB0E89_24375</name>
</gene>
<accession>A0ABV2ZNI2</accession>
<keyword evidence="2" id="KW-0812">Transmembrane</keyword>
<organism evidence="3 4">
    <name type="scientific">Streptomyces sp. 900129855</name>
    <dbReference type="NCBI Taxonomy" id="3155129"/>
    <lineage>
        <taxon>Bacteria</taxon>
        <taxon>Bacillati</taxon>
        <taxon>Actinomycetota</taxon>
        <taxon>Actinomycetes</taxon>
        <taxon>Kitasatosporales</taxon>
        <taxon>Streptomycetaceae</taxon>
        <taxon>Streptomyces</taxon>
    </lineage>
</organism>
<feature type="compositionally biased region" description="Basic and acidic residues" evidence="1">
    <location>
        <begin position="206"/>
        <end position="228"/>
    </location>
</feature>
<proteinExistence type="predicted"/>
<comment type="caution">
    <text evidence="3">The sequence shown here is derived from an EMBL/GenBank/DDBJ whole genome shotgun (WGS) entry which is preliminary data.</text>
</comment>
<dbReference type="EMBL" id="JBEZVE010000012">
    <property type="protein sequence ID" value="MEU3783645.1"/>
    <property type="molecule type" value="Genomic_DNA"/>
</dbReference>
<evidence type="ECO:0008006" key="5">
    <source>
        <dbReference type="Google" id="ProtNLM"/>
    </source>
</evidence>
<evidence type="ECO:0000313" key="3">
    <source>
        <dbReference type="EMBL" id="MEU3783645.1"/>
    </source>
</evidence>
<feature type="transmembrane region" description="Helical" evidence="2">
    <location>
        <begin position="20"/>
        <end position="46"/>
    </location>
</feature>
<dbReference type="RefSeq" id="WP_361704909.1">
    <property type="nucleotide sequence ID" value="NZ_JBEZVE010000012.1"/>
</dbReference>
<evidence type="ECO:0000256" key="2">
    <source>
        <dbReference type="SAM" id="Phobius"/>
    </source>
</evidence>
<sequence>MTSAPTVLAVDFGSWKPNDWSAAASVATSVLTLLTVVIALLAALYARQQVTLARQLREEQAQPFVVVDFQDNPAMRQGIDFVVENMGQTLAKNVRIVVDPPFSSTLDETGFPLKDAPLIAQGIPSLPPRKRIAALFDSAPERQATDLPSRYTATVHFEDARGRRQEPLTYILDLSVRRKLLSVSEYGVDDGVKALRELSKTLKEMRSELTRERQRQSAIERARGEARSGDAAPEPASDSA</sequence>
<dbReference type="Proteomes" id="UP001550739">
    <property type="component" value="Unassembled WGS sequence"/>
</dbReference>
<keyword evidence="2" id="KW-1133">Transmembrane helix</keyword>
<evidence type="ECO:0000313" key="4">
    <source>
        <dbReference type="Proteomes" id="UP001550739"/>
    </source>
</evidence>
<name>A0ABV2ZNI2_9ACTN</name>
<protein>
    <recommendedName>
        <fullName evidence="5">Transmembrane protein</fullName>
    </recommendedName>
</protein>
<reference evidence="3 4" key="1">
    <citation type="submission" date="2024-06" db="EMBL/GenBank/DDBJ databases">
        <title>The Natural Products Discovery Center: Release of the First 8490 Sequenced Strains for Exploring Actinobacteria Biosynthetic Diversity.</title>
        <authorList>
            <person name="Kalkreuter E."/>
            <person name="Kautsar S.A."/>
            <person name="Yang D."/>
            <person name="Bader C.D."/>
            <person name="Teijaro C.N."/>
            <person name="Fluegel L."/>
            <person name="Davis C.M."/>
            <person name="Simpson J.R."/>
            <person name="Lauterbach L."/>
            <person name="Steele A.D."/>
            <person name="Gui C."/>
            <person name="Meng S."/>
            <person name="Li G."/>
            <person name="Viehrig K."/>
            <person name="Ye F."/>
            <person name="Su P."/>
            <person name="Kiefer A.F."/>
            <person name="Nichols A."/>
            <person name="Cepeda A.J."/>
            <person name="Yan W."/>
            <person name="Fan B."/>
            <person name="Jiang Y."/>
            <person name="Adhikari A."/>
            <person name="Zheng C.-J."/>
            <person name="Schuster L."/>
            <person name="Cowan T.M."/>
            <person name="Smanski M.J."/>
            <person name="Chevrette M.G."/>
            <person name="De Carvalho L.P.S."/>
            <person name="Shen B."/>
        </authorList>
    </citation>
    <scope>NUCLEOTIDE SEQUENCE [LARGE SCALE GENOMIC DNA]</scope>
    <source>
        <strain evidence="3 4">NPDC033843</strain>
    </source>
</reference>
<keyword evidence="2" id="KW-0472">Membrane</keyword>